<dbReference type="EMBL" id="BARS01019258">
    <property type="protein sequence ID" value="GAF88861.1"/>
    <property type="molecule type" value="Genomic_DNA"/>
</dbReference>
<accession>X0TNM5</accession>
<reference evidence="1" key="1">
    <citation type="journal article" date="2014" name="Front. Microbiol.">
        <title>High frequency of phylogenetically diverse reductive dehalogenase-homologous genes in deep subseafloor sedimentary metagenomes.</title>
        <authorList>
            <person name="Kawai M."/>
            <person name="Futagami T."/>
            <person name="Toyoda A."/>
            <person name="Takaki Y."/>
            <person name="Nishi S."/>
            <person name="Hori S."/>
            <person name="Arai W."/>
            <person name="Tsubouchi T."/>
            <person name="Morono Y."/>
            <person name="Uchiyama I."/>
            <person name="Ito T."/>
            <person name="Fujiyama A."/>
            <person name="Inagaki F."/>
            <person name="Takami H."/>
        </authorList>
    </citation>
    <scope>NUCLEOTIDE SEQUENCE</scope>
    <source>
        <strain evidence="1">Expedition CK06-06</strain>
    </source>
</reference>
<protein>
    <submittedName>
        <fullName evidence="1">Uncharacterized protein</fullName>
    </submittedName>
</protein>
<evidence type="ECO:0000313" key="1">
    <source>
        <dbReference type="EMBL" id="GAF88861.1"/>
    </source>
</evidence>
<proteinExistence type="predicted"/>
<gene>
    <name evidence="1" type="ORF">S01H1_31233</name>
</gene>
<dbReference type="AlphaFoldDB" id="X0TNM5"/>
<sequence>FSVNEKQKTALAIIGNEVGIGGDELVKMVERIGETQTKKLEADGIDYKAKKDFAKRLRDIAGKMKDGPIKNTLLKLCDEMEKAYPAPGAKANEGTKDLKSIAAKLAALAKKVGGDVEKQLVAIAKELEGYAKPNSSYPKPEETETREADLTELDSGAVVGLVLEGTKATDDPRAPLKVYVQIIKPGWGNARDNNYYPAEVLRRDAHVFEGAKMFATDHVGKEKNARSEVSIMEKAPVFFTSEGAPVGLACIFDPDFAEATRNRIASRHLTSLSCS</sequence>
<name>X0TNM5_9ZZZZ</name>
<organism evidence="1">
    <name type="scientific">marine sediment metagenome</name>
    <dbReference type="NCBI Taxonomy" id="412755"/>
    <lineage>
        <taxon>unclassified sequences</taxon>
        <taxon>metagenomes</taxon>
        <taxon>ecological metagenomes</taxon>
    </lineage>
</organism>
<comment type="caution">
    <text evidence="1">The sequence shown here is derived from an EMBL/GenBank/DDBJ whole genome shotgun (WGS) entry which is preliminary data.</text>
</comment>
<feature type="non-terminal residue" evidence="1">
    <location>
        <position position="1"/>
    </location>
</feature>
<feature type="non-terminal residue" evidence="1">
    <location>
        <position position="275"/>
    </location>
</feature>